<dbReference type="AlphaFoldDB" id="A0AAD8IN82"/>
<protein>
    <submittedName>
        <fullName evidence="1">Uncharacterized protein</fullName>
    </submittedName>
</protein>
<reference evidence="1" key="2">
    <citation type="submission" date="2023-05" db="EMBL/GenBank/DDBJ databases">
        <authorList>
            <person name="Schelkunov M.I."/>
        </authorList>
    </citation>
    <scope>NUCLEOTIDE SEQUENCE</scope>
    <source>
        <strain evidence="1">Hsosn_3</strain>
        <tissue evidence="1">Leaf</tissue>
    </source>
</reference>
<evidence type="ECO:0000313" key="1">
    <source>
        <dbReference type="EMBL" id="KAK1387447.1"/>
    </source>
</evidence>
<reference evidence="1" key="1">
    <citation type="submission" date="2023-02" db="EMBL/GenBank/DDBJ databases">
        <title>Genome of toxic invasive species Heracleum sosnowskyi carries increased number of genes despite the absence of recent whole-genome duplications.</title>
        <authorList>
            <person name="Schelkunov M."/>
            <person name="Shtratnikova V."/>
            <person name="Makarenko M."/>
            <person name="Klepikova A."/>
            <person name="Omelchenko D."/>
            <person name="Novikova G."/>
            <person name="Obukhova E."/>
            <person name="Bogdanov V."/>
            <person name="Penin A."/>
            <person name="Logacheva M."/>
        </authorList>
    </citation>
    <scope>NUCLEOTIDE SEQUENCE</scope>
    <source>
        <strain evidence="1">Hsosn_3</strain>
        <tissue evidence="1">Leaf</tissue>
    </source>
</reference>
<gene>
    <name evidence="1" type="ORF">POM88_015625</name>
</gene>
<keyword evidence="2" id="KW-1185">Reference proteome</keyword>
<name>A0AAD8IN82_9APIA</name>
<proteinExistence type="predicted"/>
<organism evidence="1 2">
    <name type="scientific">Heracleum sosnowskyi</name>
    <dbReference type="NCBI Taxonomy" id="360622"/>
    <lineage>
        <taxon>Eukaryota</taxon>
        <taxon>Viridiplantae</taxon>
        <taxon>Streptophyta</taxon>
        <taxon>Embryophyta</taxon>
        <taxon>Tracheophyta</taxon>
        <taxon>Spermatophyta</taxon>
        <taxon>Magnoliopsida</taxon>
        <taxon>eudicotyledons</taxon>
        <taxon>Gunneridae</taxon>
        <taxon>Pentapetalae</taxon>
        <taxon>asterids</taxon>
        <taxon>campanulids</taxon>
        <taxon>Apiales</taxon>
        <taxon>Apiaceae</taxon>
        <taxon>Apioideae</taxon>
        <taxon>apioid superclade</taxon>
        <taxon>Tordylieae</taxon>
        <taxon>Tordyliinae</taxon>
        <taxon>Heracleum</taxon>
    </lineage>
</organism>
<accession>A0AAD8IN82</accession>
<comment type="caution">
    <text evidence="1">The sequence shown here is derived from an EMBL/GenBank/DDBJ whole genome shotgun (WGS) entry which is preliminary data.</text>
</comment>
<sequence>MGGKRVRNVCKQLGLGNNGSVTINRANRGSSSIMSSWNIGGIRIWAHWRTHRVRKRLKDTTINYSRHNHDKKRWPPLFFDSFCTQLSASPLPLVAVFRPPSPRSSHRAIPAAPPPSGFFQFSGRAFPPQPRQRHPLPFVPIQKSWVRKIQAIVN</sequence>
<evidence type="ECO:0000313" key="2">
    <source>
        <dbReference type="Proteomes" id="UP001237642"/>
    </source>
</evidence>
<dbReference type="Proteomes" id="UP001237642">
    <property type="component" value="Unassembled WGS sequence"/>
</dbReference>
<dbReference type="EMBL" id="JAUIZM010000004">
    <property type="protein sequence ID" value="KAK1387447.1"/>
    <property type="molecule type" value="Genomic_DNA"/>
</dbReference>